<evidence type="ECO:0000313" key="1">
    <source>
        <dbReference type="EMBL" id="MBW85116.1"/>
    </source>
</evidence>
<protein>
    <submittedName>
        <fullName evidence="1">Uncharacterized protein</fullName>
    </submittedName>
</protein>
<accession>A0A2P2IV52</accession>
<reference evidence="1" key="1">
    <citation type="submission" date="2018-02" db="EMBL/GenBank/DDBJ databases">
        <title>Rhizophora mucronata_Transcriptome.</title>
        <authorList>
            <person name="Meera S.P."/>
            <person name="Sreeshan A."/>
            <person name="Augustine A."/>
        </authorList>
    </citation>
    <scope>NUCLEOTIDE SEQUENCE</scope>
    <source>
        <tissue evidence="1">Leaf</tissue>
    </source>
</reference>
<dbReference type="EMBL" id="GGEC01004633">
    <property type="protein sequence ID" value="MBW85116.1"/>
    <property type="molecule type" value="Transcribed_RNA"/>
</dbReference>
<organism evidence="1">
    <name type="scientific">Rhizophora mucronata</name>
    <name type="common">Asiatic mangrove</name>
    <dbReference type="NCBI Taxonomy" id="61149"/>
    <lineage>
        <taxon>Eukaryota</taxon>
        <taxon>Viridiplantae</taxon>
        <taxon>Streptophyta</taxon>
        <taxon>Embryophyta</taxon>
        <taxon>Tracheophyta</taxon>
        <taxon>Spermatophyta</taxon>
        <taxon>Magnoliopsida</taxon>
        <taxon>eudicotyledons</taxon>
        <taxon>Gunneridae</taxon>
        <taxon>Pentapetalae</taxon>
        <taxon>rosids</taxon>
        <taxon>fabids</taxon>
        <taxon>Malpighiales</taxon>
        <taxon>Rhizophoraceae</taxon>
        <taxon>Rhizophora</taxon>
    </lineage>
</organism>
<dbReference type="AlphaFoldDB" id="A0A2P2IV52"/>
<proteinExistence type="predicted"/>
<sequence length="59" mass="6973">MLKSRKITCLGINMAVCQRKLTFQAILLIWGSQLKRKDCQKLLLMDNLRLHCPKIYLLR</sequence>
<name>A0A2P2IV52_RHIMU</name>